<keyword evidence="5 8" id="KW-1133">Transmembrane helix</keyword>
<feature type="transmembrane region" description="Helical" evidence="8">
    <location>
        <begin position="232"/>
        <end position="251"/>
    </location>
</feature>
<feature type="transmembrane region" description="Helical" evidence="8">
    <location>
        <begin position="414"/>
        <end position="435"/>
    </location>
</feature>
<dbReference type="PANTHER" id="PTHR33650">
    <property type="entry name" value="CHLOROPLAST ENVELOPE MEMBRANE PROTEIN-RELATED"/>
    <property type="match status" value="1"/>
</dbReference>
<keyword evidence="10" id="KW-1185">Reference proteome</keyword>
<keyword evidence="8" id="KW-1003">Cell membrane</keyword>
<dbReference type="Pfam" id="PF03040">
    <property type="entry name" value="CemA"/>
    <property type="match status" value="1"/>
</dbReference>
<keyword evidence="2 8" id="KW-0813">Transport</keyword>
<dbReference type="EMBL" id="CP003614">
    <property type="protein sequence ID" value="AFZ06447.1"/>
    <property type="molecule type" value="Genomic_DNA"/>
</dbReference>
<evidence type="ECO:0000256" key="5">
    <source>
        <dbReference type="ARBA" id="ARBA00022989"/>
    </source>
</evidence>
<dbReference type="KEGG" id="oni:Osc7112_1969"/>
<feature type="transmembrane region" description="Helical" evidence="8">
    <location>
        <begin position="336"/>
        <end position="353"/>
    </location>
</feature>
<dbReference type="GO" id="GO:0015078">
    <property type="term" value="F:proton transmembrane transporter activity"/>
    <property type="evidence" value="ECO:0007669"/>
    <property type="project" value="UniProtKB-UniRule"/>
</dbReference>
<dbReference type="GO" id="GO:0005886">
    <property type="term" value="C:plasma membrane"/>
    <property type="evidence" value="ECO:0007669"/>
    <property type="project" value="UniProtKB-SubCell"/>
</dbReference>
<evidence type="ECO:0000256" key="3">
    <source>
        <dbReference type="ARBA" id="ARBA00022692"/>
    </source>
</evidence>
<protein>
    <recommendedName>
        <fullName evidence="8">Proton extrusion protein PxcA</fullName>
    </recommendedName>
</protein>
<dbReference type="PATRIC" id="fig|179408.3.peg.2396"/>
<evidence type="ECO:0000256" key="2">
    <source>
        <dbReference type="ARBA" id="ARBA00022448"/>
    </source>
</evidence>
<organism evidence="9 10">
    <name type="scientific">Phormidium nigroviride PCC 7112</name>
    <dbReference type="NCBI Taxonomy" id="179408"/>
    <lineage>
        <taxon>Bacteria</taxon>
        <taxon>Bacillati</taxon>
        <taxon>Cyanobacteriota</taxon>
        <taxon>Cyanophyceae</taxon>
        <taxon>Oscillatoriophycideae</taxon>
        <taxon>Oscillatoriales</taxon>
        <taxon>Oscillatoriaceae</taxon>
        <taxon>Phormidium</taxon>
    </lineage>
</organism>
<dbReference type="STRING" id="179408.Osc7112_1969"/>
<dbReference type="eggNOG" id="ENOG502Z8DN">
    <property type="taxonomic scope" value="Bacteria"/>
</dbReference>
<sequence length="455" mass="51440">MNTSPWHRIVKYLYSANQWYRETPERALEQAYDAALAIKAIEDEHFGGQGISERSGDYGHSTLSYFQSELKKYLKVIQTRMVEFNASRSFLELPERVGAKPKAGQSADRHQHGLGLDNKDRASLVFEKLEFIDGVIDKYINNSKSTAIVPVVGSVNLASKSTTNSSSPPDQKNKGSANYVQIHDGEVDTNYEEVNLLPRSLLGTLNRITKDLDPGAEKEVVKNFRNSKVKTIISLRFILLLILVPLLTNQISKNFLVGPIVDNFRGQENAPVFINIDMEEEALEQLDRFEQHLKFERLIGTAPSLSLEETEKKIAERAVELAEEYRAESGGAIKNIFADLMSCIAFVAIIVTNKKEIEILKSFMDDVIYGLSDSAKAFVIILFTDVFVGFHSPHGWEIILEGLSRHLGLPENRQFIFLFIATFPVILDTVFKYWIFRYLNRSSPSAVATYKNMNE</sequence>
<dbReference type="RefSeq" id="WP_015175758.1">
    <property type="nucleotide sequence ID" value="NC_019729.1"/>
</dbReference>
<comment type="function">
    <text evidence="8">Required for H(+) efflux immediately after light irradiation to form a rapid H(+) concentration gradient across the thylakoid membranes. Together with PxcL, contributes to transient H(+) uptake following dark to light transition.</text>
</comment>
<dbReference type="NCBIfam" id="NF002703">
    <property type="entry name" value="PRK02507.1-1"/>
    <property type="match status" value="1"/>
</dbReference>
<keyword evidence="7 8" id="KW-0472">Membrane</keyword>
<evidence type="ECO:0000256" key="8">
    <source>
        <dbReference type="HAMAP-Rule" id="MF_01308"/>
    </source>
</evidence>
<evidence type="ECO:0000313" key="9">
    <source>
        <dbReference type="EMBL" id="AFZ06447.1"/>
    </source>
</evidence>
<dbReference type="HOGENOM" id="CLU_690401_0_0_3"/>
<dbReference type="OrthoDB" id="418298at2"/>
<accession>K9VG32</accession>
<dbReference type="InterPro" id="IPR004282">
    <property type="entry name" value="CemA"/>
</dbReference>
<proteinExistence type="inferred from homology"/>
<comment type="similarity">
    <text evidence="8">Belongs to the CemA family.</text>
</comment>
<gene>
    <name evidence="8" type="primary">pxcA</name>
    <name evidence="9" type="ORF">Osc7112_1969</name>
</gene>
<reference evidence="9 10" key="1">
    <citation type="submission" date="2012-05" db="EMBL/GenBank/DDBJ databases">
        <title>Finished chromosome of genome of Oscillatoria sp. PCC 7112.</title>
        <authorList>
            <consortium name="US DOE Joint Genome Institute"/>
            <person name="Gugger M."/>
            <person name="Coursin T."/>
            <person name="Rippka R."/>
            <person name="Tandeau De Marsac N."/>
            <person name="Huntemann M."/>
            <person name="Wei C.-L."/>
            <person name="Han J."/>
            <person name="Detter J.C."/>
            <person name="Han C."/>
            <person name="Tapia R."/>
            <person name="Davenport K."/>
            <person name="Daligault H."/>
            <person name="Erkkila T."/>
            <person name="Gu W."/>
            <person name="Munk A.C.C."/>
            <person name="Teshima H."/>
            <person name="Xu Y."/>
            <person name="Chain P."/>
            <person name="Chen A."/>
            <person name="Krypides N."/>
            <person name="Mavromatis K."/>
            <person name="Markowitz V."/>
            <person name="Szeto E."/>
            <person name="Ivanova N."/>
            <person name="Mikhailova N."/>
            <person name="Ovchinnikova G."/>
            <person name="Pagani I."/>
            <person name="Pati A."/>
            <person name="Goodwin L."/>
            <person name="Peters L."/>
            <person name="Pitluck S."/>
            <person name="Woyke T."/>
            <person name="Kerfeld C."/>
        </authorList>
    </citation>
    <scope>NUCLEOTIDE SEQUENCE [LARGE SCALE GENOMIC DNA]</scope>
    <source>
        <strain evidence="9 10">PCC 7112</strain>
    </source>
</reference>
<evidence type="ECO:0000313" key="10">
    <source>
        <dbReference type="Proteomes" id="UP000010478"/>
    </source>
</evidence>
<keyword evidence="3 8" id="KW-0812">Transmembrane</keyword>
<keyword evidence="4 8" id="KW-0375">Hydrogen ion transport</keyword>
<dbReference type="AlphaFoldDB" id="K9VG32"/>
<comment type="subcellular location">
    <subcellularLocation>
        <location evidence="8">Cell inner membrane</location>
        <topology evidence="8">Multi-pass membrane protein</topology>
    </subcellularLocation>
    <subcellularLocation>
        <location evidence="1">Membrane</location>
        <topology evidence="1">Multi-pass membrane protein</topology>
    </subcellularLocation>
</comment>
<dbReference type="Proteomes" id="UP000010478">
    <property type="component" value="Chromosome"/>
</dbReference>
<feature type="transmembrane region" description="Helical" evidence="8">
    <location>
        <begin position="374"/>
        <end position="394"/>
    </location>
</feature>
<name>K9VG32_9CYAN</name>
<evidence type="ECO:0000256" key="7">
    <source>
        <dbReference type="ARBA" id="ARBA00023136"/>
    </source>
</evidence>
<keyword evidence="8" id="KW-0997">Cell inner membrane</keyword>
<keyword evidence="6 8" id="KW-0406">Ion transport</keyword>
<dbReference type="HAMAP" id="MF_01308">
    <property type="entry name" value="CemA_PxcA"/>
    <property type="match status" value="1"/>
</dbReference>
<dbReference type="PANTHER" id="PTHR33650:SF2">
    <property type="entry name" value="CHLOROPLAST ENVELOPE MEMBRANE PROTEIN"/>
    <property type="match status" value="1"/>
</dbReference>
<evidence type="ECO:0000256" key="1">
    <source>
        <dbReference type="ARBA" id="ARBA00004141"/>
    </source>
</evidence>
<evidence type="ECO:0000256" key="6">
    <source>
        <dbReference type="ARBA" id="ARBA00023065"/>
    </source>
</evidence>
<evidence type="ECO:0000256" key="4">
    <source>
        <dbReference type="ARBA" id="ARBA00022781"/>
    </source>
</evidence>